<keyword evidence="1" id="KW-0472">Membrane</keyword>
<evidence type="ECO:0000313" key="3">
    <source>
        <dbReference type="Proteomes" id="UP000218427"/>
    </source>
</evidence>
<dbReference type="Pfam" id="PF19540">
    <property type="entry name" value="DUF6064"/>
    <property type="match status" value="1"/>
</dbReference>
<gene>
    <name evidence="2" type="ORF">AWR36_014800</name>
</gene>
<keyword evidence="1" id="KW-1133">Transmembrane helix</keyword>
<organism evidence="2 3">
    <name type="scientific">Microbulbifer flavimaris</name>
    <dbReference type="NCBI Taxonomy" id="1781068"/>
    <lineage>
        <taxon>Bacteria</taxon>
        <taxon>Pseudomonadati</taxon>
        <taxon>Pseudomonadota</taxon>
        <taxon>Gammaproteobacteria</taxon>
        <taxon>Cellvibrionales</taxon>
        <taxon>Microbulbiferaceae</taxon>
        <taxon>Microbulbifer</taxon>
    </lineage>
</organism>
<comment type="caution">
    <text evidence="2">The sequence shown here is derived from an EMBL/GenBank/DDBJ whole genome shotgun (WGS) entry which is preliminary data.</text>
</comment>
<dbReference type="InterPro" id="IPR045708">
    <property type="entry name" value="DUF6064"/>
</dbReference>
<name>A0ABX4HW88_9GAMM</name>
<keyword evidence="3" id="KW-1185">Reference proteome</keyword>
<feature type="transmembrane region" description="Helical" evidence="1">
    <location>
        <begin position="31"/>
        <end position="51"/>
    </location>
</feature>
<dbReference type="RefSeq" id="WP_067086719.1">
    <property type="nucleotide sequence ID" value="NZ_LRFG02000006.1"/>
</dbReference>
<keyword evidence="1" id="KW-0812">Transmembrane</keyword>
<feature type="transmembrane region" description="Helical" evidence="1">
    <location>
        <begin position="173"/>
        <end position="193"/>
    </location>
</feature>
<feature type="transmembrane region" description="Helical" evidence="1">
    <location>
        <begin position="199"/>
        <end position="216"/>
    </location>
</feature>
<accession>A0ABX4HW88</accession>
<dbReference type="Proteomes" id="UP000218427">
    <property type="component" value="Unassembled WGS sequence"/>
</dbReference>
<evidence type="ECO:0000313" key="2">
    <source>
        <dbReference type="EMBL" id="PCO04336.1"/>
    </source>
</evidence>
<dbReference type="EMBL" id="LRFG02000006">
    <property type="protein sequence ID" value="PCO04336.1"/>
    <property type="molecule type" value="Genomic_DNA"/>
</dbReference>
<feature type="transmembrane region" description="Helical" evidence="1">
    <location>
        <begin position="86"/>
        <end position="106"/>
    </location>
</feature>
<sequence>MNDWSSYRLQDFIPFTADIYLRLLERTSETLWPLHLLALAAGVAALVLALLHRKRLALLLVTPVWIFVGSAFLLQRYAELNWAGHYLGWAFWIEAGILALIGVTGPGLDGEAAGERQWWLFGLLIAALGLIAYPLIAPLAGYSRWQGEVFGIHPDPTALFTLGLLLHSLRGIALWLAAMIPLLWLVVSGLTLLALQLPWAIPLLFLTAMILIALGCKSATGSGEVQLSSDRNGHAID</sequence>
<reference evidence="2" key="1">
    <citation type="submission" date="2017-08" db="EMBL/GenBank/DDBJ databases">
        <title>Microbulbifer marisrubri sp. nov., a halophilic alphaproteobacterium isolated from marine sediment of the Yellow Sea, China.</title>
        <authorList>
            <person name="Zhang G."/>
            <person name="Xiong Q."/>
        </authorList>
    </citation>
    <scope>NUCLEOTIDE SEQUENCE [LARGE SCALE GENOMIC DNA]</scope>
    <source>
        <strain evidence="2">WRN-8</strain>
    </source>
</reference>
<protein>
    <submittedName>
        <fullName evidence="2">MFS transporter permease</fullName>
    </submittedName>
</protein>
<feature type="transmembrane region" description="Helical" evidence="1">
    <location>
        <begin position="56"/>
        <end position="74"/>
    </location>
</feature>
<feature type="transmembrane region" description="Helical" evidence="1">
    <location>
        <begin position="118"/>
        <end position="137"/>
    </location>
</feature>
<evidence type="ECO:0000256" key="1">
    <source>
        <dbReference type="SAM" id="Phobius"/>
    </source>
</evidence>
<proteinExistence type="predicted"/>